<sequence length="184" mass="21296">MCGVTSIHLLFYRLLRLEFWEVRDHRDLNVKRPSLREQHPGWLDTSASTTFLGCGTTPYRRHVWGRLTTGPRRNQQNTDCFLATLEVYEWPAARKCFIDPVSELADVGVAVGDHSGEPEAYILRLHMSPNVLGVHRFQLKPGMLLDMDLIKRVTTARPIFSADYYVAYTRAYYLSRSNLFNHHT</sequence>
<comment type="caution">
    <text evidence="1">The sequence shown here is derived from an EMBL/GenBank/DDBJ whole genome shotgun (WGS) entry which is preliminary data.</text>
</comment>
<dbReference type="EMBL" id="SDIL01000003">
    <property type="protein sequence ID" value="RXK42213.1"/>
    <property type="molecule type" value="Genomic_DNA"/>
</dbReference>
<dbReference type="Proteomes" id="UP000289152">
    <property type="component" value="Unassembled WGS sequence"/>
</dbReference>
<dbReference type="AlphaFoldDB" id="A0A4Q1BVN9"/>
<name>A0A4Q1BVN9_TREME</name>
<protein>
    <submittedName>
        <fullName evidence="1">Uncharacterized protein</fullName>
    </submittedName>
</protein>
<dbReference type="InParanoid" id="A0A4Q1BVN9"/>
<evidence type="ECO:0000313" key="1">
    <source>
        <dbReference type="EMBL" id="RXK42213.1"/>
    </source>
</evidence>
<proteinExistence type="predicted"/>
<accession>A0A4Q1BVN9</accession>
<gene>
    <name evidence="1" type="ORF">M231_00571</name>
</gene>
<evidence type="ECO:0000313" key="2">
    <source>
        <dbReference type="Proteomes" id="UP000289152"/>
    </source>
</evidence>
<organism evidence="1 2">
    <name type="scientific">Tremella mesenterica</name>
    <name type="common">Jelly fungus</name>
    <dbReference type="NCBI Taxonomy" id="5217"/>
    <lineage>
        <taxon>Eukaryota</taxon>
        <taxon>Fungi</taxon>
        <taxon>Dikarya</taxon>
        <taxon>Basidiomycota</taxon>
        <taxon>Agaricomycotina</taxon>
        <taxon>Tremellomycetes</taxon>
        <taxon>Tremellales</taxon>
        <taxon>Tremellaceae</taxon>
        <taxon>Tremella</taxon>
    </lineage>
</organism>
<reference evidence="1 2" key="1">
    <citation type="submission" date="2016-06" db="EMBL/GenBank/DDBJ databases">
        <title>Evolution of pathogenesis and genome organization in the Tremellales.</title>
        <authorList>
            <person name="Cuomo C."/>
            <person name="Litvintseva A."/>
            <person name="Heitman J."/>
            <person name="Chen Y."/>
            <person name="Sun S."/>
            <person name="Springer D."/>
            <person name="Dromer F."/>
            <person name="Young S."/>
            <person name="Zeng Q."/>
            <person name="Chapman S."/>
            <person name="Gujja S."/>
            <person name="Saif S."/>
            <person name="Birren B."/>
        </authorList>
    </citation>
    <scope>NUCLEOTIDE SEQUENCE [LARGE SCALE GENOMIC DNA]</scope>
    <source>
        <strain evidence="1 2">ATCC 28783</strain>
    </source>
</reference>
<keyword evidence="2" id="KW-1185">Reference proteome</keyword>